<dbReference type="AlphaFoldDB" id="A0A0F9UDH7"/>
<protein>
    <submittedName>
        <fullName evidence="1">Uncharacterized protein</fullName>
    </submittedName>
</protein>
<reference evidence="1" key="1">
    <citation type="journal article" date="2015" name="Nature">
        <title>Complex archaea that bridge the gap between prokaryotes and eukaryotes.</title>
        <authorList>
            <person name="Spang A."/>
            <person name="Saw J.H."/>
            <person name="Jorgensen S.L."/>
            <person name="Zaremba-Niedzwiedzka K."/>
            <person name="Martijn J."/>
            <person name="Lind A.E."/>
            <person name="van Eijk R."/>
            <person name="Schleper C."/>
            <person name="Guy L."/>
            <person name="Ettema T.J."/>
        </authorList>
    </citation>
    <scope>NUCLEOTIDE SEQUENCE</scope>
</reference>
<dbReference type="InterPro" id="IPR011044">
    <property type="entry name" value="Quino_amine_DH_bsu"/>
</dbReference>
<proteinExistence type="predicted"/>
<sequence length="354" mass="38936">MSFMLSPITGRFLVTPTGFAVHRRCCNQILINGGLSRLPPSITPVCWTRPPPFPNDYWLSIGHYGDKVWSNVIEAGGRTWIIDVDDGTLLANYSGNIFVGLHCSCPSDDSHDYCFVAGQAGSHLSDLRKLEYSGGSISEKWNWGSGAVWLNGVTCRPAGDKILVTGYRARAWSLPNSDWATVWEIDDATSDMTWAYDMSDRGTDCMHYSDYYYVASEGGGTPDNVTLWQFSLTGSVNWSKKFGNSVDSLWADSDGVRVFTRRTNDWPGAAGEYASVWKLDHGGNVIWSYDASDTGDHQGGVGICTANGQTRASYYFSEKSFVVLDDTDGTLIDSDNSISNNYGGQQLVPVGHRR</sequence>
<comment type="caution">
    <text evidence="1">The sequence shown here is derived from an EMBL/GenBank/DDBJ whole genome shotgun (WGS) entry which is preliminary data.</text>
</comment>
<gene>
    <name evidence="1" type="ORF">LCGC14_0235700</name>
</gene>
<name>A0A0F9UDH7_9ZZZZ</name>
<accession>A0A0F9UDH7</accession>
<organism evidence="1">
    <name type="scientific">marine sediment metagenome</name>
    <dbReference type="NCBI Taxonomy" id="412755"/>
    <lineage>
        <taxon>unclassified sequences</taxon>
        <taxon>metagenomes</taxon>
        <taxon>ecological metagenomes</taxon>
    </lineage>
</organism>
<dbReference type="EMBL" id="LAZR01000116">
    <property type="protein sequence ID" value="KKN89724.1"/>
    <property type="molecule type" value="Genomic_DNA"/>
</dbReference>
<evidence type="ECO:0000313" key="1">
    <source>
        <dbReference type="EMBL" id="KKN89724.1"/>
    </source>
</evidence>
<dbReference type="SUPFAM" id="SSF50969">
    <property type="entry name" value="YVTN repeat-like/Quinoprotein amine dehydrogenase"/>
    <property type="match status" value="1"/>
</dbReference>